<comment type="caution">
    <text evidence="1">The sequence shown here is derived from an EMBL/GenBank/DDBJ whole genome shotgun (WGS) entry which is preliminary data.</text>
</comment>
<dbReference type="GO" id="GO:0006383">
    <property type="term" value="P:transcription by RNA polymerase III"/>
    <property type="evidence" value="ECO:0000318"/>
    <property type="project" value="GO_Central"/>
</dbReference>
<dbReference type="Gene3D" id="1.10.472.10">
    <property type="entry name" value="Cyclin-like"/>
    <property type="match status" value="1"/>
</dbReference>
<dbReference type="PANTHER" id="PTHR48428:SF1">
    <property type="entry name" value="PLANT-SPECIFIC TFIIB-RELATED PROTEIN PTF2"/>
    <property type="match status" value="1"/>
</dbReference>
<dbReference type="SUPFAM" id="SSF47954">
    <property type="entry name" value="Cyclin-like"/>
    <property type="match status" value="2"/>
</dbReference>
<keyword evidence="2" id="KW-1185">Reference proteome</keyword>
<evidence type="ECO:0000313" key="2">
    <source>
        <dbReference type="Proteomes" id="UP000036987"/>
    </source>
</evidence>
<reference evidence="2" key="1">
    <citation type="journal article" date="2016" name="Nature">
        <title>The genome of the seagrass Zostera marina reveals angiosperm adaptation to the sea.</title>
        <authorList>
            <person name="Olsen J.L."/>
            <person name="Rouze P."/>
            <person name="Verhelst B."/>
            <person name="Lin Y.-C."/>
            <person name="Bayer T."/>
            <person name="Collen J."/>
            <person name="Dattolo E."/>
            <person name="De Paoli E."/>
            <person name="Dittami S."/>
            <person name="Maumus F."/>
            <person name="Michel G."/>
            <person name="Kersting A."/>
            <person name="Lauritano C."/>
            <person name="Lohaus R."/>
            <person name="Toepel M."/>
            <person name="Tonon T."/>
            <person name="Vanneste K."/>
            <person name="Amirebrahimi M."/>
            <person name="Brakel J."/>
            <person name="Bostroem C."/>
            <person name="Chovatia M."/>
            <person name="Grimwood J."/>
            <person name="Jenkins J.W."/>
            <person name="Jueterbock A."/>
            <person name="Mraz A."/>
            <person name="Stam W.T."/>
            <person name="Tice H."/>
            <person name="Bornberg-Bauer E."/>
            <person name="Green P.J."/>
            <person name="Pearson G.A."/>
            <person name="Procaccini G."/>
            <person name="Duarte C.M."/>
            <person name="Schmutz J."/>
            <person name="Reusch T.B.H."/>
            <person name="Van de Peer Y."/>
        </authorList>
    </citation>
    <scope>NUCLEOTIDE SEQUENCE [LARGE SCALE GENOMIC DNA]</scope>
    <source>
        <strain evidence="2">cv. Finnish</strain>
    </source>
</reference>
<organism evidence="1 2">
    <name type="scientific">Zostera marina</name>
    <name type="common">Eelgrass</name>
    <dbReference type="NCBI Taxonomy" id="29655"/>
    <lineage>
        <taxon>Eukaryota</taxon>
        <taxon>Viridiplantae</taxon>
        <taxon>Streptophyta</taxon>
        <taxon>Embryophyta</taxon>
        <taxon>Tracheophyta</taxon>
        <taxon>Spermatophyta</taxon>
        <taxon>Magnoliopsida</taxon>
        <taxon>Liliopsida</taxon>
        <taxon>Zosteraceae</taxon>
        <taxon>Zostera</taxon>
    </lineage>
</organism>
<dbReference type="GO" id="GO:0000995">
    <property type="term" value="F:RNA polymerase III general transcription initiation factor activity"/>
    <property type="evidence" value="ECO:0000318"/>
    <property type="project" value="GO_Central"/>
</dbReference>
<evidence type="ECO:0000313" key="1">
    <source>
        <dbReference type="EMBL" id="KMZ62348.1"/>
    </source>
</evidence>
<protein>
    <submittedName>
        <fullName evidence="1">Zinc-ion binding transcription regulator</fullName>
    </submittedName>
</protein>
<dbReference type="GO" id="GO:0000126">
    <property type="term" value="C:transcription factor TFIIIB complex"/>
    <property type="evidence" value="ECO:0000318"/>
    <property type="project" value="GO_Central"/>
</dbReference>
<name>A0A0K9P041_ZOSMR</name>
<dbReference type="STRING" id="29655.A0A0K9P041"/>
<dbReference type="GO" id="GO:0005634">
    <property type="term" value="C:nucleus"/>
    <property type="evidence" value="ECO:0000318"/>
    <property type="project" value="GO_Central"/>
</dbReference>
<dbReference type="AlphaFoldDB" id="A0A0K9P041"/>
<dbReference type="GO" id="GO:0006352">
    <property type="term" value="P:DNA-templated transcription initiation"/>
    <property type="evidence" value="ECO:0000318"/>
    <property type="project" value="GO_Central"/>
</dbReference>
<proteinExistence type="predicted"/>
<sequence length="498" mass="55908">MDICDRCGERAVEFDHTIDQRICTSCGVEYYTDVFENQLFTADGRANFNLIRSVDVSQYHDLKIYQAKDIISDITSRLNLSAARSSDVVRMITKITDGAFGMGEWFSVLVASSSYVVMRQNNIPLSIAEAASAIGRDIHEVGRMVKRILDYFDIGQLPEFDTWRSLEQAIVNSSCLSSVPKEKAEEMVKQGKFLMQCSVKWFLTTGRQPLPLVAAVISFVSDVNDVSVNVEEIANEVYASVATTKLRKKELVKTLVKAAKVLLPWGENVNVKNIVHNAALLLRYMEIHSTKDDSFDLGTFRVDVENDEAKDSVYFNVVGNGENTQLGNQKLSDVCLSSAYGKALDDFNRVRSSNEFGKHNGKRRKRKGLVIDTQMSCGSSMSEPPSLEMVLEKDVGYSPSPPSFVAGLIAREKRKERIEAAKVRIDQITKPKSKVEIGDAIKTSKNPKINGKRKIEKEIDWEDCIIENLLLYKVSEEEILQGHYSRLMDLHVFNSLDA</sequence>
<dbReference type="GO" id="GO:0001006">
    <property type="term" value="F:RNA polymerase III type 3 promoter sequence-specific DNA binding"/>
    <property type="evidence" value="ECO:0000318"/>
    <property type="project" value="GO_Central"/>
</dbReference>
<dbReference type="Proteomes" id="UP000036987">
    <property type="component" value="Unassembled WGS sequence"/>
</dbReference>
<accession>A0A0K9P041</accession>
<dbReference type="Gene3D" id="1.10.472.170">
    <property type="match status" value="1"/>
</dbReference>
<dbReference type="GO" id="GO:0097550">
    <property type="term" value="C:transcription preinitiation complex"/>
    <property type="evidence" value="ECO:0000318"/>
    <property type="project" value="GO_Central"/>
</dbReference>
<gene>
    <name evidence="1" type="ORF">ZOSMA_46G00150</name>
</gene>
<dbReference type="OMA" id="GWTKDMV"/>
<dbReference type="OrthoDB" id="511529at2759"/>
<dbReference type="PANTHER" id="PTHR48428">
    <property type="entry name" value="PLANT-SPECIFIC TFIIB-RELATED PROTEIN PTF2"/>
    <property type="match status" value="1"/>
</dbReference>
<dbReference type="EMBL" id="LFYR01001368">
    <property type="protein sequence ID" value="KMZ62348.1"/>
    <property type="molecule type" value="Genomic_DNA"/>
</dbReference>
<dbReference type="InterPro" id="IPR053340">
    <property type="entry name" value="PTF2"/>
</dbReference>
<dbReference type="InterPro" id="IPR036915">
    <property type="entry name" value="Cyclin-like_sf"/>
</dbReference>